<keyword evidence="1 2" id="KW-0807">Transducer</keyword>
<dbReference type="CDD" id="cd12913">
    <property type="entry name" value="PDC1_MCP_like"/>
    <property type="match status" value="1"/>
</dbReference>
<dbReference type="RefSeq" id="WP_213656029.1">
    <property type="nucleotide sequence ID" value="NZ_BOSL01000014.1"/>
</dbReference>
<evidence type="ECO:0000313" key="6">
    <source>
        <dbReference type="EMBL" id="GIP54874.1"/>
    </source>
</evidence>
<dbReference type="PANTHER" id="PTHR32089">
    <property type="entry name" value="METHYL-ACCEPTING CHEMOTAXIS PROTEIN MCPB"/>
    <property type="match status" value="1"/>
</dbReference>
<name>A0ABQ4MFV6_9BACL</name>
<dbReference type="PANTHER" id="PTHR32089:SF112">
    <property type="entry name" value="LYSOZYME-LIKE PROTEIN-RELATED"/>
    <property type="match status" value="1"/>
</dbReference>
<dbReference type="SUPFAM" id="SSF58104">
    <property type="entry name" value="Methyl-accepting chemotaxis protein (MCP) signaling domain"/>
    <property type="match status" value="1"/>
</dbReference>
<proteinExistence type="predicted"/>
<dbReference type="Pfam" id="PF22673">
    <property type="entry name" value="MCP-like_PDC_1"/>
    <property type="match status" value="1"/>
</dbReference>
<feature type="transmembrane region" description="Helical" evidence="4">
    <location>
        <begin position="34"/>
        <end position="53"/>
    </location>
</feature>
<dbReference type="Gene3D" id="3.30.450.20">
    <property type="entry name" value="PAS domain"/>
    <property type="match status" value="1"/>
</dbReference>
<dbReference type="SUPFAM" id="SSF103190">
    <property type="entry name" value="Sensory domain-like"/>
    <property type="match status" value="1"/>
</dbReference>
<gene>
    <name evidence="6" type="ORF">J42TS3_39090</name>
</gene>
<feature type="domain" description="Methyl-accepting transducer" evidence="5">
    <location>
        <begin position="109"/>
        <end position="345"/>
    </location>
</feature>
<sequence>MRYFGVFEKNVRLLGFIAAIVLFVAALLQDSSWYIPLTALIAVLCFVMLSLNLPVSWRKGQTPSGSIPPAAPQGSHEEAQTASQWGAMVNESRVAADRLQAAVGEVSESIGELQHLSDISSVEDMKLKASSERSLEQVQESLAAMEEVASSAFRIQEAAEQLRYRSERTLSEASRMSEALVAADGTIRSLAESQQSIAGPMNDLESNTRKLGALYRELEGISGEVSLLALNASIEAARLGEQGKGFDVVAMRMRQLAEQSGKAIGSSAPLFRQIVDEVDRVKETLHEGKKSALDGIELLKIMGRDILFISDEVAAINDHVAETGKRSREQTEMTRNMESMMNDVHAALSRSISHVEGALSRMESQRIHIGKLQTVAGGLHRAQAELITSLDAVRIGSSGGEESAEQREAVRALGLTYARKLQEIAQTEPLTGMLEADHRTALELLLSRESGLEAAWTNRVDGSFVISIPEAGLLNAKGREWFRSAKSGETVISESYVSAITKRRCITLSVPIVKDDIVIGVLGADLSIE</sequence>
<comment type="caution">
    <text evidence="6">The sequence shown here is derived from an EMBL/GenBank/DDBJ whole genome shotgun (WGS) entry which is preliminary data.</text>
</comment>
<keyword evidence="7" id="KW-1185">Reference proteome</keyword>
<feature type="region of interest" description="Disordered" evidence="3">
    <location>
        <begin position="62"/>
        <end position="82"/>
    </location>
</feature>
<dbReference type="Proteomes" id="UP000679992">
    <property type="component" value="Unassembled WGS sequence"/>
</dbReference>
<evidence type="ECO:0000256" key="1">
    <source>
        <dbReference type="ARBA" id="ARBA00023224"/>
    </source>
</evidence>
<evidence type="ECO:0000256" key="4">
    <source>
        <dbReference type="SAM" id="Phobius"/>
    </source>
</evidence>
<evidence type="ECO:0000256" key="3">
    <source>
        <dbReference type="SAM" id="MobiDB-lite"/>
    </source>
</evidence>
<accession>A0ABQ4MFV6</accession>
<evidence type="ECO:0000256" key="2">
    <source>
        <dbReference type="PROSITE-ProRule" id="PRU00284"/>
    </source>
</evidence>
<dbReference type="InterPro" id="IPR004089">
    <property type="entry name" value="MCPsignal_dom"/>
</dbReference>
<keyword evidence="4" id="KW-1133">Transmembrane helix</keyword>
<feature type="transmembrane region" description="Helical" evidence="4">
    <location>
        <begin position="12"/>
        <end position="28"/>
    </location>
</feature>
<organism evidence="6 7">
    <name type="scientific">Paenibacillus vini</name>
    <dbReference type="NCBI Taxonomy" id="1476024"/>
    <lineage>
        <taxon>Bacteria</taxon>
        <taxon>Bacillati</taxon>
        <taxon>Bacillota</taxon>
        <taxon>Bacilli</taxon>
        <taxon>Bacillales</taxon>
        <taxon>Paenibacillaceae</taxon>
        <taxon>Paenibacillus</taxon>
    </lineage>
</organism>
<evidence type="ECO:0000259" key="5">
    <source>
        <dbReference type="PROSITE" id="PS50111"/>
    </source>
</evidence>
<dbReference type="PROSITE" id="PS50111">
    <property type="entry name" value="CHEMOTAXIS_TRANSDUC_2"/>
    <property type="match status" value="1"/>
</dbReference>
<protein>
    <recommendedName>
        <fullName evidence="5">Methyl-accepting transducer domain-containing protein</fullName>
    </recommendedName>
</protein>
<dbReference type="EMBL" id="BOSL01000014">
    <property type="protein sequence ID" value="GIP54874.1"/>
    <property type="molecule type" value="Genomic_DNA"/>
</dbReference>
<reference evidence="6 7" key="1">
    <citation type="submission" date="2021-03" db="EMBL/GenBank/DDBJ databases">
        <title>Antimicrobial resistance genes in bacteria isolated from Japanese honey, and their potential for conferring macrolide and lincosamide resistance in the American foulbrood pathogen Paenibacillus larvae.</title>
        <authorList>
            <person name="Okamoto M."/>
            <person name="Kumagai M."/>
            <person name="Kanamori H."/>
            <person name="Takamatsu D."/>
        </authorList>
    </citation>
    <scope>NUCLEOTIDE SEQUENCE [LARGE SCALE GENOMIC DNA]</scope>
    <source>
        <strain evidence="6 7">J42TS3</strain>
    </source>
</reference>
<dbReference type="Gene3D" id="1.10.287.950">
    <property type="entry name" value="Methyl-accepting chemotaxis protein"/>
    <property type="match status" value="1"/>
</dbReference>
<dbReference type="SMART" id="SM00283">
    <property type="entry name" value="MA"/>
    <property type="match status" value="1"/>
</dbReference>
<dbReference type="Pfam" id="PF00015">
    <property type="entry name" value="MCPsignal"/>
    <property type="match status" value="1"/>
</dbReference>
<keyword evidence="4" id="KW-0812">Transmembrane</keyword>
<keyword evidence="4" id="KW-0472">Membrane</keyword>
<evidence type="ECO:0000313" key="7">
    <source>
        <dbReference type="Proteomes" id="UP000679992"/>
    </source>
</evidence>
<dbReference type="InterPro" id="IPR029151">
    <property type="entry name" value="Sensor-like_sf"/>
</dbReference>